<protein>
    <recommendedName>
        <fullName evidence="1">Metalloprotease TldD/E C-terminal domain-containing protein</fullName>
    </recommendedName>
</protein>
<dbReference type="InterPro" id="IPR045569">
    <property type="entry name" value="Metalloprtase-TldD/E_C"/>
</dbReference>
<dbReference type="InterPro" id="IPR035068">
    <property type="entry name" value="TldD/PmbA_N"/>
</dbReference>
<dbReference type="GO" id="GO:0008237">
    <property type="term" value="F:metallopeptidase activity"/>
    <property type="evidence" value="ECO:0007669"/>
    <property type="project" value="InterPro"/>
</dbReference>
<dbReference type="InterPro" id="IPR036059">
    <property type="entry name" value="TldD/PmbA_sf"/>
</dbReference>
<dbReference type="GO" id="GO:0005829">
    <property type="term" value="C:cytosol"/>
    <property type="evidence" value="ECO:0007669"/>
    <property type="project" value="TreeGrafter"/>
</dbReference>
<dbReference type="Pfam" id="PF19289">
    <property type="entry name" value="PmbA_TldD_3rd"/>
    <property type="match status" value="1"/>
</dbReference>
<evidence type="ECO:0000259" key="1">
    <source>
        <dbReference type="Pfam" id="PF19289"/>
    </source>
</evidence>
<gene>
    <name evidence="2" type="ORF">ACD_4C00439G0003</name>
</gene>
<comment type="caution">
    <text evidence="2">The sequence shown here is derived from an EMBL/GenBank/DDBJ whole genome shotgun (WGS) entry which is preliminary data.</text>
</comment>
<evidence type="ECO:0000313" key="2">
    <source>
        <dbReference type="EMBL" id="EKE26101.1"/>
    </source>
</evidence>
<feature type="domain" description="Metalloprotease TldD/E C-terminal" evidence="1">
    <location>
        <begin position="223"/>
        <end position="425"/>
    </location>
</feature>
<dbReference type="AlphaFoldDB" id="K2F4V0"/>
<name>K2F4V0_9BACT</name>
<dbReference type="SUPFAM" id="SSF111283">
    <property type="entry name" value="Putative modulator of DNA gyrase, PmbA/TldD"/>
    <property type="match status" value="1"/>
</dbReference>
<accession>K2F4V0</accession>
<reference evidence="2" key="1">
    <citation type="journal article" date="2012" name="Science">
        <title>Fermentation, hydrogen, and sulfur metabolism in multiple uncultivated bacterial phyla.</title>
        <authorList>
            <person name="Wrighton K.C."/>
            <person name="Thomas B.C."/>
            <person name="Sharon I."/>
            <person name="Miller C.S."/>
            <person name="Castelle C.J."/>
            <person name="VerBerkmoes N.C."/>
            <person name="Wilkins M.J."/>
            <person name="Hettich R.L."/>
            <person name="Lipton M.S."/>
            <person name="Williams K.H."/>
            <person name="Long P.E."/>
            <person name="Banfield J.F."/>
        </authorList>
    </citation>
    <scope>NUCLEOTIDE SEQUENCE [LARGE SCALE GENOMIC DNA]</scope>
</reference>
<dbReference type="InterPro" id="IPR047657">
    <property type="entry name" value="PmbA"/>
</dbReference>
<sequence>MWKIKNEISKISWIWEKFNIEWFLNVHKTISKELSYSPLWNEIWIHENIDISASINIFKDNRKLILKIENVSLKNIEKLIKDNLFLLEISDKDEDNVLYPVNDKTFLDSRKFQINDIKWDFFVSQWEKIKNFQFKDKLSIEWFGYSLSEQESYFINSKGAYKEQQWSYCNYSLALFYNDENFSDSDYMVKYSTINDDITDDFLNEIQEKILKKTNPQESFLSSGSHDIVIKNELAAEFWELLMSACSWENIRQNQSFFSKDDIWKIITNKDISVISNPKKDDSVFNRLFDSEWITTEKITIIENWSLKNIFLNSKNAKKFNLKPTWNPDYANLEIIWKYDSDYLSGCSFVFTSFLWMHTIDSTTWKFALEWEWFEINDWKVWNFVKNVWFSWNIKDLFLNLDKIWNDTYTYWNVFSPSLSFKNQTLIF</sequence>
<organism evidence="2">
    <name type="scientific">uncultured bacterium</name>
    <name type="common">gcode 4</name>
    <dbReference type="NCBI Taxonomy" id="1234023"/>
    <lineage>
        <taxon>Bacteria</taxon>
        <taxon>environmental samples</taxon>
    </lineage>
</organism>
<dbReference type="PANTHER" id="PTHR43421">
    <property type="entry name" value="METALLOPROTEASE PMBA"/>
    <property type="match status" value="1"/>
</dbReference>
<dbReference type="EMBL" id="AMFJ01000955">
    <property type="protein sequence ID" value="EKE26101.1"/>
    <property type="molecule type" value="Genomic_DNA"/>
</dbReference>
<dbReference type="GO" id="GO:0006508">
    <property type="term" value="P:proteolysis"/>
    <property type="evidence" value="ECO:0007669"/>
    <property type="project" value="InterPro"/>
</dbReference>
<dbReference type="PANTHER" id="PTHR43421:SF1">
    <property type="entry name" value="METALLOPROTEASE PMBA"/>
    <property type="match status" value="1"/>
</dbReference>
<dbReference type="Gene3D" id="3.30.2290.10">
    <property type="entry name" value="PmbA/TldD superfamily"/>
    <property type="match status" value="1"/>
</dbReference>
<proteinExistence type="predicted"/>